<dbReference type="Proteomes" id="UP000600774">
    <property type="component" value="Unassembled WGS sequence"/>
</dbReference>
<dbReference type="RefSeq" id="WP_052279203.1">
    <property type="nucleotide sequence ID" value="NZ_DUJU01000056.1"/>
</dbReference>
<accession>A0A832SE59</accession>
<evidence type="ECO:0000313" key="1">
    <source>
        <dbReference type="EMBL" id="HIH93391.1"/>
    </source>
</evidence>
<name>A0A832SE59_9EURY</name>
<organism evidence="1 2">
    <name type="scientific">Methanosarcina acetivorans</name>
    <dbReference type="NCBI Taxonomy" id="2214"/>
    <lineage>
        <taxon>Archaea</taxon>
        <taxon>Methanobacteriati</taxon>
        <taxon>Methanobacteriota</taxon>
        <taxon>Stenosarchaea group</taxon>
        <taxon>Methanomicrobia</taxon>
        <taxon>Methanosarcinales</taxon>
        <taxon>Methanosarcinaceae</taxon>
        <taxon>Methanosarcina</taxon>
    </lineage>
</organism>
<protein>
    <submittedName>
        <fullName evidence="1">Uncharacterized protein</fullName>
    </submittedName>
</protein>
<dbReference type="EMBL" id="DUJU01000056">
    <property type="protein sequence ID" value="HIH93391.1"/>
    <property type="molecule type" value="Genomic_DNA"/>
</dbReference>
<evidence type="ECO:0000313" key="2">
    <source>
        <dbReference type="Proteomes" id="UP000600774"/>
    </source>
</evidence>
<reference evidence="1" key="1">
    <citation type="journal article" date="2020" name="bioRxiv">
        <title>A rank-normalized archaeal taxonomy based on genome phylogeny resolves widespread incomplete and uneven classifications.</title>
        <authorList>
            <person name="Rinke C."/>
            <person name="Chuvochina M."/>
            <person name="Mussig A.J."/>
            <person name="Chaumeil P.-A."/>
            <person name="Waite D.W."/>
            <person name="Whitman W.B."/>
            <person name="Parks D.H."/>
            <person name="Hugenholtz P."/>
        </authorList>
    </citation>
    <scope>NUCLEOTIDE SEQUENCE</scope>
    <source>
        <strain evidence="1">UBA8876</strain>
    </source>
</reference>
<comment type="caution">
    <text evidence="1">The sequence shown here is derived from an EMBL/GenBank/DDBJ whole genome shotgun (WGS) entry which is preliminary data.</text>
</comment>
<proteinExistence type="predicted"/>
<sequence>MHANSYMNDEIYEVTQKDVQELKADVPAAKELALLLFEYIESQPLKTYTKRLSGYFKIEKIEPGKLWLYEYYTLGQTICPVIVSEKISSKARVGWTVYLAIGINGNIWNPLTGGPVHPRFSGEF</sequence>
<dbReference type="AlphaFoldDB" id="A0A832SE59"/>
<gene>
    <name evidence="1" type="ORF">HA338_04925</name>
</gene>